<dbReference type="EMBL" id="PGWX01000235">
    <property type="protein sequence ID" value="PPJ76056.1"/>
    <property type="molecule type" value="Genomic_DNA"/>
</dbReference>
<feature type="transmembrane region" description="Helical" evidence="1">
    <location>
        <begin position="251"/>
        <end position="269"/>
    </location>
</feature>
<evidence type="ECO:0000313" key="5">
    <source>
        <dbReference type="EMBL" id="PPJ76056.1"/>
    </source>
</evidence>
<evidence type="ECO:0000256" key="1">
    <source>
        <dbReference type="SAM" id="Phobius"/>
    </source>
</evidence>
<dbReference type="EMBL" id="JAVSOO010000009">
    <property type="protein sequence ID" value="MDT4286322.1"/>
    <property type="molecule type" value="Genomic_DNA"/>
</dbReference>
<dbReference type="Pfam" id="PF04235">
    <property type="entry name" value="DUF418"/>
    <property type="match status" value="1"/>
</dbReference>
<reference evidence="3" key="1">
    <citation type="submission" date="2013-03" db="EMBL/GenBank/DDBJ databases">
        <authorList>
            <person name="Borui P."/>
            <person name="Yunsong Y."/>
        </authorList>
    </citation>
    <scope>NUCLEOTIDE SEQUENCE</scope>
    <source>
        <strain evidence="3">SH32</strain>
    </source>
</reference>
<dbReference type="KEGG" id="shh:ShL2_00121"/>
<evidence type="ECO:0000313" key="7">
    <source>
        <dbReference type="Proteomes" id="UP001269271"/>
    </source>
</evidence>
<feature type="transmembrane region" description="Helical" evidence="1">
    <location>
        <begin position="48"/>
        <end position="70"/>
    </location>
</feature>
<keyword evidence="7" id="KW-1185">Reference proteome</keyword>
<keyword evidence="1" id="KW-0812">Transmembrane</keyword>
<evidence type="ECO:0000313" key="4">
    <source>
        <dbReference type="EMBL" id="MDT4286322.1"/>
    </source>
</evidence>
<feature type="domain" description="DUF418" evidence="2">
    <location>
        <begin position="234"/>
        <end position="386"/>
    </location>
</feature>
<sequence length="393" mass="45315">MKRITIADSLRGFSLLGIFLANLLIFQFSLSGKDYIEHFHLSPVNQGIFNLIIILVEESFLPIFAILFGFSMDKLYQSMKLKGLPRPRLKLLRRAIFLLILGFIHASYIWEGDILLAYSLAMLCVIPFISLSTKAFKWFNIVIISFMLVMGIWSMFDDSQTSTSSDKYDSASYIHKVQKIYTEGSYNDIHHVDDIATSPKFAKLEDQLGDNKGAIFLIAILFEVPLFTLGIFLSRCGWFEKDAKHFWTSKLFIYLIPVSIFAKSTILWLDNEAISGTLVAIFGPILSLGYMSLFKYLYQRYETHPIFKGLENAGKISLTIYISQSIIGTLIFYSYGLGLFGKDILIYTSILFVIIYIVLVLLATLHQRYFRYGPLEYLLRMFTYWKWHVGKRK</sequence>
<organism evidence="3">
    <name type="scientific">Staphylococcus haemolyticus</name>
    <dbReference type="NCBI Taxonomy" id="1283"/>
    <lineage>
        <taxon>Bacteria</taxon>
        <taxon>Bacillati</taxon>
        <taxon>Bacillota</taxon>
        <taxon>Bacilli</taxon>
        <taxon>Bacillales</taxon>
        <taxon>Staphylococcaceae</taxon>
        <taxon>Staphylococcus</taxon>
    </lineage>
</organism>
<dbReference type="EMBL" id="KF006347">
    <property type="protein sequence ID" value="AHX99905.1"/>
    <property type="molecule type" value="Genomic_DNA"/>
</dbReference>
<dbReference type="InterPro" id="IPR052529">
    <property type="entry name" value="Bact_Transport_Assoc"/>
</dbReference>
<feature type="transmembrane region" description="Helical" evidence="1">
    <location>
        <begin position="275"/>
        <end position="298"/>
    </location>
</feature>
<keyword evidence="1" id="KW-1133">Transmembrane helix</keyword>
<evidence type="ECO:0000313" key="6">
    <source>
        <dbReference type="Proteomes" id="UP000238153"/>
    </source>
</evidence>
<dbReference type="Proteomes" id="UP000238153">
    <property type="component" value="Unassembled WGS sequence"/>
</dbReference>
<dbReference type="AlphaFoldDB" id="A0A023UGC6"/>
<dbReference type="RefSeq" id="WP_016930538.1">
    <property type="nucleotide sequence ID" value="NZ_CAJCGC010000039.1"/>
</dbReference>
<feature type="transmembrane region" description="Helical" evidence="1">
    <location>
        <begin position="138"/>
        <end position="156"/>
    </location>
</feature>
<gene>
    <name evidence="5" type="ORF">CV019_04485</name>
    <name evidence="4" type="ORF">RO950_04725</name>
    <name evidence="3" type="ORF">SHP0196</name>
</gene>
<dbReference type="Proteomes" id="UP001269271">
    <property type="component" value="Unassembled WGS sequence"/>
</dbReference>
<reference evidence="4 7" key="4">
    <citation type="submission" date="2023-08" db="EMBL/GenBank/DDBJ databases">
        <title>Genomic surveillance of Staphylococcus haemolyticus neonatal outbreak in southern France.</title>
        <authorList>
            <person name="Magnan C."/>
            <person name="Morsli M."/>
            <person name="Thiery B."/>
            <person name="Salipante F."/>
            <person name="Attar J."/>
            <person name="Massimo D.M."/>
            <person name="Ory J."/>
            <person name="Pantel A."/>
            <person name="Lavigne J.-P."/>
        </authorList>
    </citation>
    <scope>NUCLEOTIDE SEQUENCE [LARGE SCALE GENOMIC DNA]</scope>
    <source>
        <strain evidence="4 7">NSH026</strain>
    </source>
</reference>
<keyword evidence="1" id="KW-0472">Membrane</keyword>
<dbReference type="PATRIC" id="fig|1283.480.peg.836"/>
<feature type="transmembrane region" description="Helical" evidence="1">
    <location>
        <begin position="214"/>
        <end position="239"/>
    </location>
</feature>
<evidence type="ECO:0000313" key="3">
    <source>
        <dbReference type="EMBL" id="AHX99905.1"/>
    </source>
</evidence>
<feature type="transmembrane region" description="Helical" evidence="1">
    <location>
        <begin position="12"/>
        <end position="28"/>
    </location>
</feature>
<accession>A0A023UGC6</accession>
<name>A0A023UGC6_STAHA</name>
<dbReference type="PANTHER" id="PTHR30590:SF2">
    <property type="entry name" value="INNER MEMBRANE PROTEIN"/>
    <property type="match status" value="1"/>
</dbReference>
<dbReference type="PANTHER" id="PTHR30590">
    <property type="entry name" value="INNER MEMBRANE PROTEIN"/>
    <property type="match status" value="1"/>
</dbReference>
<evidence type="ECO:0000259" key="2">
    <source>
        <dbReference type="Pfam" id="PF04235"/>
    </source>
</evidence>
<feature type="transmembrane region" description="Helical" evidence="1">
    <location>
        <begin position="114"/>
        <end position="131"/>
    </location>
</feature>
<feature type="transmembrane region" description="Helical" evidence="1">
    <location>
        <begin position="344"/>
        <end position="365"/>
    </location>
</feature>
<reference evidence="3" key="2">
    <citation type="journal article" date="2014" name="PLoS ONE">
        <title>Characterization of the staphylococcal cassette chromosome composite island of Staphylococcus haemolyticus SH32, a methicillin-resistant clinical isolate from China.</title>
        <authorList>
            <person name="Yu D."/>
            <person name="Pi B."/>
            <person name="Chen Y."/>
            <person name="Wang Y."/>
            <person name="Ruan Z."/>
            <person name="Otto M."/>
            <person name="Yu Y."/>
        </authorList>
    </citation>
    <scope>NUCLEOTIDE SEQUENCE</scope>
    <source>
        <strain evidence="3">SH32</strain>
    </source>
</reference>
<feature type="transmembrane region" description="Helical" evidence="1">
    <location>
        <begin position="91"/>
        <end position="108"/>
    </location>
</feature>
<dbReference type="InterPro" id="IPR007349">
    <property type="entry name" value="DUF418"/>
</dbReference>
<proteinExistence type="predicted"/>
<reference evidence="5 6" key="3">
    <citation type="submission" date="2017-11" db="EMBL/GenBank/DDBJ databases">
        <authorList>
            <person name="Founou R.C."/>
            <person name="Founou L."/>
            <person name="Allam M."/>
            <person name="Ismail A."/>
            <person name="Essack S.Y."/>
        </authorList>
    </citation>
    <scope>NUCLEOTIDE SEQUENCE [LARGE SCALE GENOMIC DNA]</scope>
    <source>
        <strain evidence="5 6">G811N2B1</strain>
    </source>
</reference>
<protein>
    <submittedName>
        <fullName evidence="4">DUF418 domain-containing protein</fullName>
    </submittedName>
</protein>
<feature type="transmembrane region" description="Helical" evidence="1">
    <location>
        <begin position="318"/>
        <end position="338"/>
    </location>
</feature>